<dbReference type="Proteomes" id="UP000294772">
    <property type="component" value="Unassembled WGS sequence"/>
</dbReference>
<dbReference type="EMBL" id="PSNY01000002">
    <property type="protein sequence ID" value="PPE71263.1"/>
    <property type="molecule type" value="Genomic_DNA"/>
</dbReference>
<reference evidence="2 4" key="2">
    <citation type="submission" date="2019-03" db="EMBL/GenBank/DDBJ databases">
        <title>Genomic Encyclopedia of Type Strains, Phase IV (KMG-IV): sequencing the most valuable type-strain genomes for metagenomic binning, comparative biology and taxonomic classification.</title>
        <authorList>
            <person name="Goeker M."/>
        </authorList>
    </citation>
    <scope>NUCLEOTIDE SEQUENCE [LARGE SCALE GENOMIC DNA]</scope>
    <source>
        <strain evidence="2 4">DSM 15264</strain>
    </source>
</reference>
<gene>
    <name evidence="1" type="ORF">C1702_02245</name>
    <name evidence="2" type="ORF">EV676_10793</name>
</gene>
<evidence type="ECO:0000313" key="4">
    <source>
        <dbReference type="Proteomes" id="UP000294772"/>
    </source>
</evidence>
<dbReference type="Proteomes" id="UP000239406">
    <property type="component" value="Unassembled WGS sequence"/>
</dbReference>
<organism evidence="1 3">
    <name type="scientific">Caldimonas thermodepolymerans</name>
    <dbReference type="NCBI Taxonomy" id="215580"/>
    <lineage>
        <taxon>Bacteria</taxon>
        <taxon>Pseudomonadati</taxon>
        <taxon>Pseudomonadota</taxon>
        <taxon>Betaproteobacteria</taxon>
        <taxon>Burkholderiales</taxon>
        <taxon>Sphaerotilaceae</taxon>
        <taxon>Caldimonas</taxon>
    </lineage>
</organism>
<reference evidence="1 3" key="1">
    <citation type="submission" date="2018-02" db="EMBL/GenBank/DDBJ databases">
        <title>Reclassifiation of [Polyangium] brachysporum DSM 7029 as Guopingzhaonella breviflexa gen. nov., sp. nov., a member of the family Comamonadaceae.</title>
        <authorList>
            <person name="Tang B."/>
        </authorList>
    </citation>
    <scope>NUCLEOTIDE SEQUENCE [LARGE SCALE GENOMIC DNA]</scope>
    <source>
        <strain evidence="1 3">DSM 15344</strain>
    </source>
</reference>
<evidence type="ECO:0000313" key="3">
    <source>
        <dbReference type="Proteomes" id="UP000239406"/>
    </source>
</evidence>
<evidence type="ECO:0000313" key="2">
    <source>
        <dbReference type="EMBL" id="TCP06222.1"/>
    </source>
</evidence>
<accession>A0A2S5T8F7</accession>
<dbReference type="InterPro" id="IPR012349">
    <property type="entry name" value="Split_barrel_FMN-bd"/>
</dbReference>
<sequence length="186" mass="20754">MTTGARLQDLARIESAVWDELQRAARTRGHPWRTAVLATREGELADARFMVLRDVRTAERELLFYTDARSAKVVQAGLAPLATVAMWAADPGWQLRCRVRLSVQTDGLDVSSRWARLRLSPAAQDYLSPLPPGAAVDAPPPLPPRDGRHHFAVLVAQVLSLDWLELHAEGHRRARFDADGARWLQP</sequence>
<proteinExistence type="predicted"/>
<dbReference type="SUPFAM" id="SSF50475">
    <property type="entry name" value="FMN-binding split barrel"/>
    <property type="match status" value="1"/>
</dbReference>
<dbReference type="AlphaFoldDB" id="A0A2S5T8F7"/>
<comment type="caution">
    <text evidence="1">The sequence shown here is derived from an EMBL/GenBank/DDBJ whole genome shotgun (WGS) entry which is preliminary data.</text>
</comment>
<dbReference type="EMBL" id="SLXF01000007">
    <property type="protein sequence ID" value="TCP06222.1"/>
    <property type="molecule type" value="Genomic_DNA"/>
</dbReference>
<dbReference type="OrthoDB" id="9152543at2"/>
<protein>
    <submittedName>
        <fullName evidence="1">Pyridoxamine 5'-phosphate oxidase</fullName>
    </submittedName>
</protein>
<evidence type="ECO:0000313" key="1">
    <source>
        <dbReference type="EMBL" id="PPE71263.1"/>
    </source>
</evidence>
<name>A0A2S5T8F7_9BURK</name>
<dbReference type="Gene3D" id="2.30.110.10">
    <property type="entry name" value="Electron Transport, Fmn-binding Protein, Chain A"/>
    <property type="match status" value="1"/>
</dbReference>
<keyword evidence="3" id="KW-1185">Reference proteome</keyword>
<dbReference type="RefSeq" id="WP_104356054.1">
    <property type="nucleotide sequence ID" value="NZ_CALFFA010000013.1"/>
</dbReference>